<keyword evidence="1" id="KW-0472">Membrane</keyword>
<dbReference type="AlphaFoldDB" id="A0A382I9J2"/>
<accession>A0A382I9J2</accession>
<name>A0A382I9J2_9ZZZZ</name>
<reference evidence="2" key="1">
    <citation type="submission" date="2018-05" db="EMBL/GenBank/DDBJ databases">
        <authorList>
            <person name="Lanie J.A."/>
            <person name="Ng W.-L."/>
            <person name="Kazmierczak K.M."/>
            <person name="Andrzejewski T.M."/>
            <person name="Davidsen T.M."/>
            <person name="Wayne K.J."/>
            <person name="Tettelin H."/>
            <person name="Glass J.I."/>
            <person name="Rusch D."/>
            <person name="Podicherti R."/>
            <person name="Tsui H.-C.T."/>
            <person name="Winkler M.E."/>
        </authorList>
    </citation>
    <scope>NUCLEOTIDE SEQUENCE</scope>
</reference>
<protein>
    <submittedName>
        <fullName evidence="2">Uncharacterized protein</fullName>
    </submittedName>
</protein>
<sequence>TIPARLTTRSEEVIMERIPGYLKQLRAEAGQLVEQARMVSDTTERGDTLSDFYTKRLIAFFHQSANFWWHLLQSNRPRYTLLRELQALDRYLNNEEKTIAQVLTDLIRDKDDLDYQYAHQAALKYWLFIHIPMTYSLLIFSLAHGMLAHAYRGGI</sequence>
<keyword evidence="1" id="KW-0812">Transmembrane</keyword>
<evidence type="ECO:0000256" key="1">
    <source>
        <dbReference type="SAM" id="Phobius"/>
    </source>
</evidence>
<feature type="transmembrane region" description="Helical" evidence="1">
    <location>
        <begin position="125"/>
        <end position="147"/>
    </location>
</feature>
<keyword evidence="1" id="KW-1133">Transmembrane helix</keyword>
<evidence type="ECO:0000313" key="2">
    <source>
        <dbReference type="EMBL" id="SVB96188.1"/>
    </source>
</evidence>
<organism evidence="2">
    <name type="scientific">marine metagenome</name>
    <dbReference type="NCBI Taxonomy" id="408172"/>
    <lineage>
        <taxon>unclassified sequences</taxon>
        <taxon>metagenomes</taxon>
        <taxon>ecological metagenomes</taxon>
    </lineage>
</organism>
<proteinExistence type="predicted"/>
<feature type="non-terminal residue" evidence="2">
    <location>
        <position position="1"/>
    </location>
</feature>
<dbReference type="EMBL" id="UINC01065978">
    <property type="protein sequence ID" value="SVB96188.1"/>
    <property type="molecule type" value="Genomic_DNA"/>
</dbReference>
<gene>
    <name evidence="2" type="ORF">METZ01_LOCUS249042</name>
</gene>